<keyword evidence="2" id="KW-0378">Hydrolase</keyword>
<dbReference type="GO" id="GO:0000725">
    <property type="term" value="P:recombinational repair"/>
    <property type="evidence" value="ECO:0007669"/>
    <property type="project" value="TreeGrafter"/>
</dbReference>
<dbReference type="PANTHER" id="PTHR11070">
    <property type="entry name" value="UVRD / RECB / PCRA DNA HELICASE FAMILY MEMBER"/>
    <property type="match status" value="1"/>
</dbReference>
<dbReference type="GO" id="GO:0003677">
    <property type="term" value="F:DNA binding"/>
    <property type="evidence" value="ECO:0007669"/>
    <property type="project" value="UniProtKB-KW"/>
</dbReference>
<protein>
    <recommendedName>
        <fullName evidence="6">UvrD-like helicase ATP-binding domain-containing protein</fullName>
    </recommendedName>
</protein>
<dbReference type="Gene3D" id="1.10.10.160">
    <property type="match status" value="1"/>
</dbReference>
<dbReference type="GO" id="GO:0016787">
    <property type="term" value="F:hydrolase activity"/>
    <property type="evidence" value="ECO:0007669"/>
    <property type="project" value="UniProtKB-KW"/>
</dbReference>
<dbReference type="InterPro" id="IPR014016">
    <property type="entry name" value="UvrD-like_ATP-bd"/>
</dbReference>
<keyword evidence="4" id="KW-0067">ATP-binding</keyword>
<gene>
    <name evidence="7" type="ORF">LCGC14_2453080</name>
</gene>
<dbReference type="InterPro" id="IPR000212">
    <property type="entry name" value="DNA_helicase_UvrD/REP"/>
</dbReference>
<sequence length="385" mass="43154">MSPTDASTAKPPYMLAAELLQNNKGQWDAYESHGNCVIIAGPGSGKTKMLTIKMARMLAEDVRTPRGIACITYNNQCARELKRRLATLGVEDGKRTAIGTLHSFCLKHIVLPYARLAGVTVPEPLKVAMIEERDKCWATAVEKVRGTDEPPRDWMFRCEAYRRAHLDRDNPEWYGDYEDAAKIIEAYEEALRTDGLMDFDLIVLTGLWLVEQHEWVRQAIHARFPILVVDEYQDLGHALHRIVLCLCFKASMRLVAVGDPDQSIYGFTGAEPALLRDLAKRKGIESVQLQLNYRCGPTIIQASEVALGEARGFMSGNDEAGTIDIHHRPQGLEDQASFICDSIIIDALGHRDDRQLGDIAVLYRSQYDGNVIAQAVEARGWDFIR</sequence>
<dbReference type="SUPFAM" id="SSF52540">
    <property type="entry name" value="P-loop containing nucleoside triphosphate hydrolases"/>
    <property type="match status" value="1"/>
</dbReference>
<dbReference type="Gene3D" id="3.40.50.300">
    <property type="entry name" value="P-loop containing nucleotide triphosphate hydrolases"/>
    <property type="match status" value="2"/>
</dbReference>
<dbReference type="CDD" id="cd17932">
    <property type="entry name" value="DEXQc_UvrD"/>
    <property type="match status" value="1"/>
</dbReference>
<evidence type="ECO:0000256" key="5">
    <source>
        <dbReference type="ARBA" id="ARBA00023125"/>
    </source>
</evidence>
<dbReference type="PROSITE" id="PS51198">
    <property type="entry name" value="UVRD_HELICASE_ATP_BIND"/>
    <property type="match status" value="1"/>
</dbReference>
<keyword evidence="5" id="KW-0238">DNA-binding</keyword>
<name>A0A0F9C334_9ZZZZ</name>
<feature type="non-terminal residue" evidence="7">
    <location>
        <position position="385"/>
    </location>
</feature>
<evidence type="ECO:0000256" key="1">
    <source>
        <dbReference type="ARBA" id="ARBA00022741"/>
    </source>
</evidence>
<dbReference type="GO" id="GO:0033202">
    <property type="term" value="C:DNA helicase complex"/>
    <property type="evidence" value="ECO:0007669"/>
    <property type="project" value="TreeGrafter"/>
</dbReference>
<dbReference type="GO" id="GO:0043138">
    <property type="term" value="F:3'-5' DNA helicase activity"/>
    <property type="evidence" value="ECO:0007669"/>
    <property type="project" value="TreeGrafter"/>
</dbReference>
<evidence type="ECO:0000259" key="6">
    <source>
        <dbReference type="PROSITE" id="PS51198"/>
    </source>
</evidence>
<keyword evidence="3" id="KW-0347">Helicase</keyword>
<dbReference type="GO" id="GO:0005829">
    <property type="term" value="C:cytosol"/>
    <property type="evidence" value="ECO:0007669"/>
    <property type="project" value="TreeGrafter"/>
</dbReference>
<feature type="domain" description="UvrD-like helicase ATP-binding" evidence="6">
    <location>
        <begin position="19"/>
        <end position="296"/>
    </location>
</feature>
<keyword evidence="1" id="KW-0547">Nucleotide-binding</keyword>
<evidence type="ECO:0000256" key="3">
    <source>
        <dbReference type="ARBA" id="ARBA00022806"/>
    </source>
</evidence>
<evidence type="ECO:0000256" key="2">
    <source>
        <dbReference type="ARBA" id="ARBA00022801"/>
    </source>
</evidence>
<evidence type="ECO:0000313" key="7">
    <source>
        <dbReference type="EMBL" id="KKL20677.1"/>
    </source>
</evidence>
<proteinExistence type="predicted"/>
<dbReference type="AlphaFoldDB" id="A0A0F9C334"/>
<reference evidence="7" key="1">
    <citation type="journal article" date="2015" name="Nature">
        <title>Complex archaea that bridge the gap between prokaryotes and eukaryotes.</title>
        <authorList>
            <person name="Spang A."/>
            <person name="Saw J.H."/>
            <person name="Jorgensen S.L."/>
            <person name="Zaremba-Niedzwiedzka K."/>
            <person name="Martijn J."/>
            <person name="Lind A.E."/>
            <person name="van Eijk R."/>
            <person name="Schleper C."/>
            <person name="Guy L."/>
            <person name="Ettema T.J."/>
        </authorList>
    </citation>
    <scope>NUCLEOTIDE SEQUENCE</scope>
</reference>
<comment type="caution">
    <text evidence="7">The sequence shown here is derived from an EMBL/GenBank/DDBJ whole genome shotgun (WGS) entry which is preliminary data.</text>
</comment>
<dbReference type="GO" id="GO:0005524">
    <property type="term" value="F:ATP binding"/>
    <property type="evidence" value="ECO:0007669"/>
    <property type="project" value="UniProtKB-KW"/>
</dbReference>
<organism evidence="7">
    <name type="scientific">marine sediment metagenome</name>
    <dbReference type="NCBI Taxonomy" id="412755"/>
    <lineage>
        <taxon>unclassified sequences</taxon>
        <taxon>metagenomes</taxon>
        <taxon>ecological metagenomes</taxon>
    </lineage>
</organism>
<dbReference type="InterPro" id="IPR027417">
    <property type="entry name" value="P-loop_NTPase"/>
</dbReference>
<evidence type="ECO:0000256" key="4">
    <source>
        <dbReference type="ARBA" id="ARBA00022840"/>
    </source>
</evidence>
<accession>A0A0F9C334</accession>
<dbReference type="EMBL" id="LAZR01038007">
    <property type="protein sequence ID" value="KKL20677.1"/>
    <property type="molecule type" value="Genomic_DNA"/>
</dbReference>
<dbReference type="Pfam" id="PF00580">
    <property type="entry name" value="UvrD-helicase"/>
    <property type="match status" value="1"/>
</dbReference>
<dbReference type="InterPro" id="IPR013986">
    <property type="entry name" value="DExx_box_DNA_helicase_dom_sf"/>
</dbReference>
<dbReference type="PANTHER" id="PTHR11070:SF2">
    <property type="entry name" value="ATP-DEPENDENT DNA HELICASE SRS2"/>
    <property type="match status" value="1"/>
</dbReference>